<keyword evidence="3" id="KW-1185">Reference proteome</keyword>
<proteinExistence type="predicted"/>
<evidence type="ECO:0000256" key="1">
    <source>
        <dbReference type="SAM" id="Phobius"/>
    </source>
</evidence>
<feature type="transmembrane region" description="Helical" evidence="1">
    <location>
        <begin position="34"/>
        <end position="55"/>
    </location>
</feature>
<keyword evidence="1" id="KW-0472">Membrane</keyword>
<protein>
    <submittedName>
        <fullName evidence="2">Uncharacterized protein</fullName>
    </submittedName>
</protein>
<evidence type="ECO:0000313" key="3">
    <source>
        <dbReference type="Proteomes" id="UP001157974"/>
    </source>
</evidence>
<keyword evidence="1" id="KW-0812">Transmembrane</keyword>
<feature type="transmembrane region" description="Helical" evidence="1">
    <location>
        <begin position="9"/>
        <end position="28"/>
    </location>
</feature>
<dbReference type="Proteomes" id="UP001157974">
    <property type="component" value="Unassembled WGS sequence"/>
</dbReference>
<keyword evidence="1" id="KW-1133">Transmembrane helix</keyword>
<dbReference type="AlphaFoldDB" id="A0AAV8UWE6"/>
<dbReference type="EMBL" id="JAMWBK010000005">
    <property type="protein sequence ID" value="KAJ8905423.1"/>
    <property type="molecule type" value="Genomic_DNA"/>
</dbReference>
<name>A0AAV8UWE6_9RHOD</name>
<comment type="caution">
    <text evidence="2">The sequence shown here is derived from an EMBL/GenBank/DDBJ whole genome shotgun (WGS) entry which is preliminary data.</text>
</comment>
<sequence length="117" mass="13345">MGVHFQTRALWVSGLVFVVLGWTCYTASLHYRWMFLPPLAFAFLILGVPLLSVGLSGMNQEALFEDAVEQLRAEFVEQRRSPSVARKQFALNDALNVIKRGYREPSTVRRLLPPSHR</sequence>
<evidence type="ECO:0000313" key="2">
    <source>
        <dbReference type="EMBL" id="KAJ8905423.1"/>
    </source>
</evidence>
<gene>
    <name evidence="2" type="ORF">NDN08_001930</name>
</gene>
<accession>A0AAV8UWE6</accession>
<organism evidence="2 3">
    <name type="scientific">Rhodosorus marinus</name>
    <dbReference type="NCBI Taxonomy" id="101924"/>
    <lineage>
        <taxon>Eukaryota</taxon>
        <taxon>Rhodophyta</taxon>
        <taxon>Stylonematophyceae</taxon>
        <taxon>Stylonematales</taxon>
        <taxon>Stylonemataceae</taxon>
        <taxon>Rhodosorus</taxon>
    </lineage>
</organism>
<reference evidence="2 3" key="1">
    <citation type="journal article" date="2023" name="Nat. Commun.">
        <title>Origin of minicircular mitochondrial genomes in red algae.</title>
        <authorList>
            <person name="Lee Y."/>
            <person name="Cho C.H."/>
            <person name="Lee Y.M."/>
            <person name="Park S.I."/>
            <person name="Yang J.H."/>
            <person name="West J.A."/>
            <person name="Bhattacharya D."/>
            <person name="Yoon H.S."/>
        </authorList>
    </citation>
    <scope>NUCLEOTIDE SEQUENCE [LARGE SCALE GENOMIC DNA]</scope>
    <source>
        <strain evidence="2 3">CCMP1338</strain>
        <tissue evidence="2">Whole cell</tissue>
    </source>
</reference>